<accession>A0ACC1ACS1</accession>
<sequence length="51" mass="5232">MAEEETEQIVGADYEVGRDASFLLGIGLSNVPDGCLGSLHSVSTSIMACTG</sequence>
<dbReference type="EMBL" id="CM047906">
    <property type="protein sequence ID" value="KAJ0085309.1"/>
    <property type="molecule type" value="Genomic_DNA"/>
</dbReference>
<protein>
    <submittedName>
        <fullName evidence="1">Uncharacterized protein</fullName>
    </submittedName>
</protein>
<dbReference type="Proteomes" id="UP001164250">
    <property type="component" value="Chromosome 10"/>
</dbReference>
<reference evidence="2" key="1">
    <citation type="journal article" date="2023" name="G3 (Bethesda)">
        <title>Genome assembly and association tests identify interacting loci associated with vigor, precocity, and sex in interspecific pistachio rootstocks.</title>
        <authorList>
            <person name="Palmer W."/>
            <person name="Jacygrad E."/>
            <person name="Sagayaradj S."/>
            <person name="Cavanaugh K."/>
            <person name="Han R."/>
            <person name="Bertier L."/>
            <person name="Beede B."/>
            <person name="Kafkas S."/>
            <person name="Golino D."/>
            <person name="Preece J."/>
            <person name="Michelmore R."/>
        </authorList>
    </citation>
    <scope>NUCLEOTIDE SEQUENCE [LARGE SCALE GENOMIC DNA]</scope>
</reference>
<comment type="caution">
    <text evidence="1">The sequence shown here is derived from an EMBL/GenBank/DDBJ whole genome shotgun (WGS) entry which is preliminary data.</text>
</comment>
<gene>
    <name evidence="1" type="ORF">Patl1_08749</name>
</gene>
<name>A0ACC1ACS1_9ROSI</name>
<proteinExistence type="predicted"/>
<organism evidence="1 2">
    <name type="scientific">Pistacia atlantica</name>
    <dbReference type="NCBI Taxonomy" id="434234"/>
    <lineage>
        <taxon>Eukaryota</taxon>
        <taxon>Viridiplantae</taxon>
        <taxon>Streptophyta</taxon>
        <taxon>Embryophyta</taxon>
        <taxon>Tracheophyta</taxon>
        <taxon>Spermatophyta</taxon>
        <taxon>Magnoliopsida</taxon>
        <taxon>eudicotyledons</taxon>
        <taxon>Gunneridae</taxon>
        <taxon>Pentapetalae</taxon>
        <taxon>rosids</taxon>
        <taxon>malvids</taxon>
        <taxon>Sapindales</taxon>
        <taxon>Anacardiaceae</taxon>
        <taxon>Pistacia</taxon>
    </lineage>
</organism>
<evidence type="ECO:0000313" key="2">
    <source>
        <dbReference type="Proteomes" id="UP001164250"/>
    </source>
</evidence>
<keyword evidence="2" id="KW-1185">Reference proteome</keyword>
<evidence type="ECO:0000313" key="1">
    <source>
        <dbReference type="EMBL" id="KAJ0085309.1"/>
    </source>
</evidence>